<accession>A0A067K436</accession>
<dbReference type="EMBL" id="KK914638">
    <property type="protein sequence ID" value="KDP30882.1"/>
    <property type="molecule type" value="Genomic_DNA"/>
</dbReference>
<evidence type="ECO:0000313" key="2">
    <source>
        <dbReference type="EMBL" id="KDP30882.1"/>
    </source>
</evidence>
<feature type="compositionally biased region" description="Basic and acidic residues" evidence="1">
    <location>
        <begin position="115"/>
        <end position="132"/>
    </location>
</feature>
<dbReference type="Proteomes" id="UP000027138">
    <property type="component" value="Unassembled WGS sequence"/>
</dbReference>
<feature type="region of interest" description="Disordered" evidence="1">
    <location>
        <begin position="97"/>
        <end position="138"/>
    </location>
</feature>
<dbReference type="AlphaFoldDB" id="A0A067K436"/>
<feature type="region of interest" description="Disordered" evidence="1">
    <location>
        <begin position="57"/>
        <end position="81"/>
    </location>
</feature>
<proteinExistence type="predicted"/>
<sequence>MPPSMVVPQISGKIANRWRRNVRMEERSRSRPSLAPEVDEIGEIRLKIKEQCCRSKRARSAPLEVRSERRKVGNMSSIAKGTDRHLHFAKRWLETRRRGRRRGCRARGKRRSRKGEKGKERKLGFRPFRFDSNRFGPI</sequence>
<name>A0A067K436_JATCU</name>
<protein>
    <submittedName>
        <fullName evidence="2">Uncharacterized protein</fullName>
    </submittedName>
</protein>
<feature type="compositionally biased region" description="Basic residues" evidence="1">
    <location>
        <begin position="97"/>
        <end position="114"/>
    </location>
</feature>
<evidence type="ECO:0000313" key="3">
    <source>
        <dbReference type="Proteomes" id="UP000027138"/>
    </source>
</evidence>
<keyword evidence="3" id="KW-1185">Reference proteome</keyword>
<organism evidence="2 3">
    <name type="scientific">Jatropha curcas</name>
    <name type="common">Barbados nut</name>
    <dbReference type="NCBI Taxonomy" id="180498"/>
    <lineage>
        <taxon>Eukaryota</taxon>
        <taxon>Viridiplantae</taxon>
        <taxon>Streptophyta</taxon>
        <taxon>Embryophyta</taxon>
        <taxon>Tracheophyta</taxon>
        <taxon>Spermatophyta</taxon>
        <taxon>Magnoliopsida</taxon>
        <taxon>eudicotyledons</taxon>
        <taxon>Gunneridae</taxon>
        <taxon>Pentapetalae</taxon>
        <taxon>rosids</taxon>
        <taxon>fabids</taxon>
        <taxon>Malpighiales</taxon>
        <taxon>Euphorbiaceae</taxon>
        <taxon>Crotonoideae</taxon>
        <taxon>Jatropheae</taxon>
        <taxon>Jatropha</taxon>
    </lineage>
</organism>
<gene>
    <name evidence="2" type="ORF">JCGZ_15491</name>
</gene>
<reference evidence="2 3" key="1">
    <citation type="journal article" date="2014" name="PLoS ONE">
        <title>Global Analysis of Gene Expression Profiles in Physic Nut (Jatropha curcas L.) Seedlings Exposed to Salt Stress.</title>
        <authorList>
            <person name="Zhang L."/>
            <person name="Zhang C."/>
            <person name="Wu P."/>
            <person name="Chen Y."/>
            <person name="Li M."/>
            <person name="Jiang H."/>
            <person name="Wu G."/>
        </authorList>
    </citation>
    <scope>NUCLEOTIDE SEQUENCE [LARGE SCALE GENOMIC DNA]</scope>
    <source>
        <strain evidence="3">cv. GZQX0401</strain>
        <tissue evidence="2">Young leaves</tissue>
    </source>
</reference>
<evidence type="ECO:0000256" key="1">
    <source>
        <dbReference type="SAM" id="MobiDB-lite"/>
    </source>
</evidence>